<keyword evidence="2" id="KW-1185">Reference proteome</keyword>
<accession>A0A975BWZ2</accession>
<protein>
    <submittedName>
        <fullName evidence="1">Uncharacterized protein</fullName>
    </submittedName>
</protein>
<dbReference type="RefSeq" id="WP_207679926.1">
    <property type="nucleotide sequence ID" value="NZ_CP061800.1"/>
</dbReference>
<dbReference type="SUPFAM" id="SSF82657">
    <property type="entry name" value="BolA-like"/>
    <property type="match status" value="1"/>
</dbReference>
<dbReference type="InterPro" id="IPR036065">
    <property type="entry name" value="BolA-like_sf"/>
</dbReference>
<name>A0A975BWZ2_9BACT</name>
<evidence type="ECO:0000313" key="2">
    <source>
        <dbReference type="Proteomes" id="UP000663722"/>
    </source>
</evidence>
<gene>
    <name evidence="1" type="ORF">dnm_087360</name>
</gene>
<dbReference type="Proteomes" id="UP000663722">
    <property type="component" value="Chromosome"/>
</dbReference>
<dbReference type="KEGG" id="dmm:dnm_087360"/>
<dbReference type="EMBL" id="CP061800">
    <property type="protein sequence ID" value="QTA92649.1"/>
    <property type="molecule type" value="Genomic_DNA"/>
</dbReference>
<reference evidence="1" key="1">
    <citation type="journal article" date="2021" name="Microb. Physiol.">
        <title>Proteogenomic Insights into the Physiology of Marine, Sulfate-Reducing, Filamentous Desulfonema limicola and Desulfonema magnum.</title>
        <authorList>
            <person name="Schnaars V."/>
            <person name="Wohlbrand L."/>
            <person name="Scheve S."/>
            <person name="Hinrichs C."/>
            <person name="Reinhardt R."/>
            <person name="Rabus R."/>
        </authorList>
    </citation>
    <scope>NUCLEOTIDE SEQUENCE</scope>
    <source>
        <strain evidence="1">4be13</strain>
    </source>
</reference>
<dbReference type="AlphaFoldDB" id="A0A975BWZ2"/>
<evidence type="ECO:0000313" key="1">
    <source>
        <dbReference type="EMBL" id="QTA92649.1"/>
    </source>
</evidence>
<organism evidence="1 2">
    <name type="scientific">Desulfonema magnum</name>
    <dbReference type="NCBI Taxonomy" id="45655"/>
    <lineage>
        <taxon>Bacteria</taxon>
        <taxon>Pseudomonadati</taxon>
        <taxon>Thermodesulfobacteriota</taxon>
        <taxon>Desulfobacteria</taxon>
        <taxon>Desulfobacterales</taxon>
        <taxon>Desulfococcaceae</taxon>
        <taxon>Desulfonema</taxon>
    </lineage>
</organism>
<sequence>MEFREELENMVSQIGLENPVLEIDMTPTGRFGGFVISETFSGMSHIERQNMLWDRLGKMLDEEKRLKIVGLLTMTPAEVEDADSYD</sequence>
<proteinExistence type="predicted"/>